<evidence type="ECO:0000256" key="1">
    <source>
        <dbReference type="ARBA" id="ARBA00004613"/>
    </source>
</evidence>
<evidence type="ECO:0000313" key="5">
    <source>
        <dbReference type="Proteomes" id="UP000092460"/>
    </source>
</evidence>
<name>A0A1B0B5T0_9MUSC</name>
<dbReference type="EnsemblMetazoa" id="GPPI019862-RA">
    <property type="protein sequence ID" value="GPPI019862-PA"/>
    <property type="gene ID" value="GPPI019862"/>
</dbReference>
<protein>
    <recommendedName>
        <fullName evidence="3">SCP domain-containing protein</fullName>
    </recommendedName>
</protein>
<comment type="subcellular location">
    <subcellularLocation>
        <location evidence="1">Secreted</location>
    </subcellularLocation>
</comment>
<dbReference type="InterPro" id="IPR001283">
    <property type="entry name" value="CRISP-related"/>
</dbReference>
<dbReference type="Proteomes" id="UP000092460">
    <property type="component" value="Unassembled WGS sequence"/>
</dbReference>
<dbReference type="EMBL" id="JXJN01008859">
    <property type="status" value="NOT_ANNOTATED_CDS"/>
    <property type="molecule type" value="Genomic_DNA"/>
</dbReference>
<dbReference type="PANTHER" id="PTHR10334">
    <property type="entry name" value="CYSTEINE-RICH SECRETORY PROTEIN-RELATED"/>
    <property type="match status" value="1"/>
</dbReference>
<dbReference type="Pfam" id="PF00188">
    <property type="entry name" value="CAP"/>
    <property type="match status" value="1"/>
</dbReference>
<dbReference type="InterPro" id="IPR014044">
    <property type="entry name" value="CAP_dom"/>
</dbReference>
<reference evidence="5" key="1">
    <citation type="submission" date="2015-01" db="EMBL/GenBank/DDBJ databases">
        <authorList>
            <person name="Aksoy S."/>
            <person name="Warren W."/>
            <person name="Wilson R.K."/>
        </authorList>
    </citation>
    <scope>NUCLEOTIDE SEQUENCE [LARGE SCALE GENOMIC DNA]</scope>
    <source>
        <strain evidence="5">IAEA</strain>
    </source>
</reference>
<keyword evidence="2" id="KW-0964">Secreted</keyword>
<accession>A0A1B0B5T0</accession>
<dbReference type="Gene3D" id="3.40.33.10">
    <property type="entry name" value="CAP"/>
    <property type="match status" value="1"/>
</dbReference>
<dbReference type="InterPro" id="IPR035940">
    <property type="entry name" value="CAP_sf"/>
</dbReference>
<feature type="domain" description="SCP" evidence="3">
    <location>
        <begin position="107"/>
        <end position="271"/>
    </location>
</feature>
<dbReference type="SMART" id="SM00198">
    <property type="entry name" value="SCP"/>
    <property type="match status" value="1"/>
</dbReference>
<dbReference type="SUPFAM" id="SSF55797">
    <property type="entry name" value="PR-1-like"/>
    <property type="match status" value="1"/>
</dbReference>
<organism evidence="4 5">
    <name type="scientific">Glossina palpalis gambiensis</name>
    <dbReference type="NCBI Taxonomy" id="67801"/>
    <lineage>
        <taxon>Eukaryota</taxon>
        <taxon>Metazoa</taxon>
        <taxon>Ecdysozoa</taxon>
        <taxon>Arthropoda</taxon>
        <taxon>Hexapoda</taxon>
        <taxon>Insecta</taxon>
        <taxon>Pterygota</taxon>
        <taxon>Neoptera</taxon>
        <taxon>Endopterygota</taxon>
        <taxon>Diptera</taxon>
        <taxon>Brachycera</taxon>
        <taxon>Muscomorpha</taxon>
        <taxon>Hippoboscoidea</taxon>
        <taxon>Glossinidae</taxon>
        <taxon>Glossina</taxon>
    </lineage>
</organism>
<dbReference type="GO" id="GO:0005576">
    <property type="term" value="C:extracellular region"/>
    <property type="evidence" value="ECO:0007669"/>
    <property type="project" value="UniProtKB-SubCell"/>
</dbReference>
<reference evidence="4" key="2">
    <citation type="submission" date="2020-05" db="UniProtKB">
        <authorList>
            <consortium name="EnsemblMetazoa"/>
        </authorList>
    </citation>
    <scope>IDENTIFICATION</scope>
    <source>
        <strain evidence="4">IAEA</strain>
    </source>
</reference>
<evidence type="ECO:0000313" key="4">
    <source>
        <dbReference type="EnsemblMetazoa" id="GPPI019862-PA"/>
    </source>
</evidence>
<dbReference type="CDD" id="cd05380">
    <property type="entry name" value="CAP_euk"/>
    <property type="match status" value="1"/>
</dbReference>
<sequence length="344" mass="38980">MPLKLQNTTNIYVWFFLNANVRRTQSAFKHAIAINGTTNISVTHNAYTVQVILHSLILKSSLFVILALAASNTGYCRLCANHVACRNSGAFHVSCPRDRILLKIAGPVQDFILDYHNRLRSFIAVGAENNHKHACRMATMQWDDELAMLAEFNVKRCTLKRDYCIKTRKFPFPGQNLGYSISMNPLPLKNAVEVILDNWSHEIDSAKPENIESYQVNDTVPYFGHFTLMVNDHNTRVGCAASRYSHYDESNDVMWKTTLLACNYATTNTIGSAVYDTNCSRPAIKCQISTEKDIIGLCSPEEPYDFNKLVIFNKDFNFKGTELQKALEFPLSTGLQQRHCGDRF</sequence>
<evidence type="ECO:0000256" key="2">
    <source>
        <dbReference type="ARBA" id="ARBA00022525"/>
    </source>
</evidence>
<dbReference type="AlphaFoldDB" id="A0A1B0B5T0"/>
<dbReference type="VEuPathDB" id="VectorBase:GPPI019862"/>
<dbReference type="STRING" id="67801.A0A1B0B5T0"/>
<evidence type="ECO:0000259" key="3">
    <source>
        <dbReference type="SMART" id="SM00198"/>
    </source>
</evidence>
<keyword evidence="5" id="KW-1185">Reference proteome</keyword>
<proteinExistence type="predicted"/>